<dbReference type="InterPro" id="IPR036188">
    <property type="entry name" value="FAD/NAD-bd_sf"/>
</dbReference>
<sequence length="435" mass="48296">MLDIVIVGAGIAGLTAAIGLRKAGHRVRIYEKSGMNNEVGAAINVPPNASRLLLAWGVDPVKERFVMSQSILIAVGATLQTLNFEKTGEGVAKKFGRPFYLAHRVDLHLALRRLAFETKGAEQPVDLHLKSDVVAYDPETPCITLSTNEVVKADVVIAADGIHSIAVETILGHPNPPQPQKLYNGCLRFLIPRDELEADPDSRWWNEGSGGQMRVYMNGRTGNRFVSYPCRNNEVHNFVAMFHNKELESERREDWHATADKSQLLELFPNFHPKLIAVMKHASDIKRWPLLYRAPAPTWRKGKMVIVGDAAHPMLPHQGQGGSQGIEDGVALGIALAGATREENVESRLEIFDSIRRNRASAIQMLSNAGVDQTDLIAEELAKYTDTIPKNVPEIHDFLWLYDVVGESVKEVQARIPNFQLPVKFFEGDLCVPQK</sequence>
<name>A0A420YF69_9PEZI</name>
<keyword evidence="4" id="KW-0560">Oxidoreductase</keyword>
<evidence type="ECO:0000256" key="4">
    <source>
        <dbReference type="ARBA" id="ARBA00023002"/>
    </source>
</evidence>
<evidence type="ECO:0000256" key="1">
    <source>
        <dbReference type="ARBA" id="ARBA00007992"/>
    </source>
</evidence>
<dbReference type="Pfam" id="PF01494">
    <property type="entry name" value="FAD_binding_3"/>
    <property type="match status" value="1"/>
</dbReference>
<feature type="domain" description="FAD-binding" evidence="6">
    <location>
        <begin position="2"/>
        <end position="364"/>
    </location>
</feature>
<organism evidence="7 8">
    <name type="scientific">Coniochaeta pulveracea</name>
    <dbReference type="NCBI Taxonomy" id="177199"/>
    <lineage>
        <taxon>Eukaryota</taxon>
        <taxon>Fungi</taxon>
        <taxon>Dikarya</taxon>
        <taxon>Ascomycota</taxon>
        <taxon>Pezizomycotina</taxon>
        <taxon>Sordariomycetes</taxon>
        <taxon>Sordariomycetidae</taxon>
        <taxon>Coniochaetales</taxon>
        <taxon>Coniochaetaceae</taxon>
        <taxon>Coniochaeta</taxon>
    </lineage>
</organism>
<evidence type="ECO:0000259" key="6">
    <source>
        <dbReference type="Pfam" id="PF01494"/>
    </source>
</evidence>
<dbReference type="SUPFAM" id="SSF51905">
    <property type="entry name" value="FAD/NAD(P)-binding domain"/>
    <property type="match status" value="1"/>
</dbReference>
<dbReference type="PANTHER" id="PTHR13789">
    <property type="entry name" value="MONOOXYGENASE"/>
    <property type="match status" value="1"/>
</dbReference>
<dbReference type="OrthoDB" id="9993796at2759"/>
<keyword evidence="3" id="KW-0274">FAD</keyword>
<comment type="similarity">
    <text evidence="1">Belongs to the paxM FAD-dependent monooxygenase family.</text>
</comment>
<keyword evidence="5" id="KW-0503">Monooxygenase</keyword>
<dbReference type="GO" id="GO:0071949">
    <property type="term" value="F:FAD binding"/>
    <property type="evidence" value="ECO:0007669"/>
    <property type="project" value="InterPro"/>
</dbReference>
<dbReference type="Proteomes" id="UP000275385">
    <property type="component" value="Unassembled WGS sequence"/>
</dbReference>
<dbReference type="InterPro" id="IPR050493">
    <property type="entry name" value="FAD-dep_Monooxygenase_BioMet"/>
</dbReference>
<accession>A0A420YF69</accession>
<dbReference type="EMBL" id="QVQW01000014">
    <property type="protein sequence ID" value="RKU46434.1"/>
    <property type="molecule type" value="Genomic_DNA"/>
</dbReference>
<dbReference type="AlphaFoldDB" id="A0A420YF69"/>
<keyword evidence="2" id="KW-0285">Flavoprotein</keyword>
<evidence type="ECO:0000256" key="3">
    <source>
        <dbReference type="ARBA" id="ARBA00022827"/>
    </source>
</evidence>
<dbReference type="Gene3D" id="3.50.50.60">
    <property type="entry name" value="FAD/NAD(P)-binding domain"/>
    <property type="match status" value="1"/>
</dbReference>
<dbReference type="SUPFAM" id="SSF54373">
    <property type="entry name" value="FAD-linked reductases, C-terminal domain"/>
    <property type="match status" value="1"/>
</dbReference>
<evidence type="ECO:0000313" key="7">
    <source>
        <dbReference type="EMBL" id="RKU46434.1"/>
    </source>
</evidence>
<reference evidence="7 8" key="1">
    <citation type="submission" date="2018-08" db="EMBL/GenBank/DDBJ databases">
        <title>Draft genome of the lignicolous fungus Coniochaeta pulveracea.</title>
        <authorList>
            <person name="Borstlap C.J."/>
            <person name="De Witt R.N."/>
            <person name="Botha A."/>
            <person name="Volschenk H."/>
        </authorList>
    </citation>
    <scope>NUCLEOTIDE SEQUENCE [LARGE SCALE GENOMIC DNA]</scope>
    <source>
        <strain evidence="7 8">CAB683</strain>
    </source>
</reference>
<evidence type="ECO:0000256" key="5">
    <source>
        <dbReference type="ARBA" id="ARBA00023033"/>
    </source>
</evidence>
<dbReference type="PANTHER" id="PTHR13789:SF215">
    <property type="entry name" value="FAD-BINDING DOMAIN-CONTAINING PROTEIN-RELATED"/>
    <property type="match status" value="1"/>
</dbReference>
<protein>
    <recommendedName>
        <fullName evidence="6">FAD-binding domain-containing protein</fullName>
    </recommendedName>
</protein>
<comment type="caution">
    <text evidence="7">The sequence shown here is derived from an EMBL/GenBank/DDBJ whole genome shotgun (WGS) entry which is preliminary data.</text>
</comment>
<evidence type="ECO:0000256" key="2">
    <source>
        <dbReference type="ARBA" id="ARBA00022630"/>
    </source>
</evidence>
<evidence type="ECO:0000313" key="8">
    <source>
        <dbReference type="Proteomes" id="UP000275385"/>
    </source>
</evidence>
<gene>
    <name evidence="7" type="ORF">DL546_006605</name>
</gene>
<dbReference type="PRINTS" id="PR00420">
    <property type="entry name" value="RNGMNOXGNASE"/>
</dbReference>
<keyword evidence="8" id="KW-1185">Reference proteome</keyword>
<dbReference type="STRING" id="177199.A0A420YF69"/>
<proteinExistence type="inferred from homology"/>
<dbReference type="InterPro" id="IPR002938">
    <property type="entry name" value="FAD-bd"/>
</dbReference>
<dbReference type="GO" id="GO:0004497">
    <property type="term" value="F:monooxygenase activity"/>
    <property type="evidence" value="ECO:0007669"/>
    <property type="project" value="UniProtKB-KW"/>
</dbReference>